<gene>
    <name evidence="1" type="ORF">QAD02_014762</name>
</gene>
<dbReference type="EMBL" id="CM056742">
    <property type="protein sequence ID" value="KAJ8678975.1"/>
    <property type="molecule type" value="Genomic_DNA"/>
</dbReference>
<evidence type="ECO:0000313" key="2">
    <source>
        <dbReference type="Proteomes" id="UP001239111"/>
    </source>
</evidence>
<name>A0ACC2PB42_9HYME</name>
<proteinExistence type="predicted"/>
<dbReference type="Proteomes" id="UP001239111">
    <property type="component" value="Chromosome 2"/>
</dbReference>
<comment type="caution">
    <text evidence="1">The sequence shown here is derived from an EMBL/GenBank/DDBJ whole genome shotgun (WGS) entry which is preliminary data.</text>
</comment>
<reference evidence="1" key="1">
    <citation type="submission" date="2023-04" db="EMBL/GenBank/DDBJ databases">
        <title>A chromosome-level genome assembly of the parasitoid wasp Eretmocerus hayati.</title>
        <authorList>
            <person name="Zhong Y."/>
            <person name="Liu S."/>
            <person name="Liu Y."/>
        </authorList>
    </citation>
    <scope>NUCLEOTIDE SEQUENCE</scope>
    <source>
        <strain evidence="1">ZJU_SS_LIU_2023</strain>
    </source>
</reference>
<protein>
    <submittedName>
        <fullName evidence="1">Uncharacterized protein</fullName>
    </submittedName>
</protein>
<evidence type="ECO:0000313" key="1">
    <source>
        <dbReference type="EMBL" id="KAJ8678975.1"/>
    </source>
</evidence>
<accession>A0ACC2PB42</accession>
<organism evidence="1 2">
    <name type="scientific">Eretmocerus hayati</name>
    <dbReference type="NCBI Taxonomy" id="131215"/>
    <lineage>
        <taxon>Eukaryota</taxon>
        <taxon>Metazoa</taxon>
        <taxon>Ecdysozoa</taxon>
        <taxon>Arthropoda</taxon>
        <taxon>Hexapoda</taxon>
        <taxon>Insecta</taxon>
        <taxon>Pterygota</taxon>
        <taxon>Neoptera</taxon>
        <taxon>Endopterygota</taxon>
        <taxon>Hymenoptera</taxon>
        <taxon>Apocrita</taxon>
        <taxon>Proctotrupomorpha</taxon>
        <taxon>Chalcidoidea</taxon>
        <taxon>Aphelinidae</taxon>
        <taxon>Aphelininae</taxon>
        <taxon>Eretmocerus</taxon>
    </lineage>
</organism>
<keyword evidence="2" id="KW-1185">Reference proteome</keyword>
<sequence>MTARPRNYSNIPRVCARAEKVKKVPNYQTSPSLPTRADYANYPGDYRYSEQRNNYPVDYPTDNEYRASDDRSSNESLSYCDPNVDQDPDQNFYAPEPKGRERVLQNVTYAAYSSQKRSQNYTAENYEEPTYRPGLQRKSQDHAERRAHETSNDVQASLTTQKLQRLRELQRRRDYTERYYSQEIRRLIGDAYVDARPIKEHQDKPFAPVPNNAGDRGVHSPVSSLEPCGTMTTITRLDCGCVEQTVRPIFTTSAGRTRKRSCAQEQQLHMRMSAPNARLVLPGRHQPTVTSTSHPVYPAHHQQQAQNYHQNTQNPQNQQQSRLKSRSYADQRATPGVRIGGVTSQDQRAPGTSGTAVASGTAGVGSPSLGATVTTGNQRHSDSSNYSA</sequence>